<keyword evidence="1" id="KW-0732">Signal</keyword>
<feature type="signal peptide" evidence="1">
    <location>
        <begin position="1"/>
        <end position="18"/>
    </location>
</feature>
<accession>A0A4P9Y052</accession>
<keyword evidence="3" id="KW-1185">Reference proteome</keyword>
<dbReference type="Proteomes" id="UP000267251">
    <property type="component" value="Unassembled WGS sequence"/>
</dbReference>
<evidence type="ECO:0000313" key="2">
    <source>
        <dbReference type="EMBL" id="RKP12105.1"/>
    </source>
</evidence>
<reference evidence="3" key="1">
    <citation type="journal article" date="2018" name="Nat. Microbiol.">
        <title>Leveraging single-cell genomics to expand the fungal tree of life.</title>
        <authorList>
            <person name="Ahrendt S.R."/>
            <person name="Quandt C.A."/>
            <person name="Ciobanu D."/>
            <person name="Clum A."/>
            <person name="Salamov A."/>
            <person name="Andreopoulos B."/>
            <person name="Cheng J.F."/>
            <person name="Woyke T."/>
            <person name="Pelin A."/>
            <person name="Henrissat B."/>
            <person name="Reynolds N.K."/>
            <person name="Benny G.L."/>
            <person name="Smith M.E."/>
            <person name="James T.Y."/>
            <person name="Grigoriev I.V."/>
        </authorList>
    </citation>
    <scope>NUCLEOTIDE SEQUENCE [LARGE SCALE GENOMIC DNA]</scope>
</reference>
<organism evidence="2 3">
    <name type="scientific">Piptocephalis cylindrospora</name>
    <dbReference type="NCBI Taxonomy" id="1907219"/>
    <lineage>
        <taxon>Eukaryota</taxon>
        <taxon>Fungi</taxon>
        <taxon>Fungi incertae sedis</taxon>
        <taxon>Zoopagomycota</taxon>
        <taxon>Zoopagomycotina</taxon>
        <taxon>Zoopagomycetes</taxon>
        <taxon>Zoopagales</taxon>
        <taxon>Piptocephalidaceae</taxon>
        <taxon>Piptocephalis</taxon>
    </lineage>
</organism>
<evidence type="ECO:0000256" key="1">
    <source>
        <dbReference type="SAM" id="SignalP"/>
    </source>
</evidence>
<dbReference type="AlphaFoldDB" id="A0A4P9Y052"/>
<feature type="chain" id="PRO_5020183073" evidence="1">
    <location>
        <begin position="19"/>
        <end position="146"/>
    </location>
</feature>
<evidence type="ECO:0000313" key="3">
    <source>
        <dbReference type="Proteomes" id="UP000267251"/>
    </source>
</evidence>
<sequence>MKFFQIVLLAASSSLVLASNISGPDVDVEEFHADLRTNEIHMEARRLARNPAGHPAYRVPKAESALLDVLASYKECMRRRKNWKKLVATKDHSSTKRDELFSFYKAARQELRDDLLRMRMYAGVDHQDEYKQRAVDGTGDSGLFNI</sequence>
<protein>
    <submittedName>
        <fullName evidence="2">Uncharacterized protein</fullName>
    </submittedName>
</protein>
<proteinExistence type="predicted"/>
<gene>
    <name evidence="2" type="ORF">BJ684DRAFT_21332</name>
</gene>
<dbReference type="EMBL" id="KZ988479">
    <property type="protein sequence ID" value="RKP12105.1"/>
    <property type="molecule type" value="Genomic_DNA"/>
</dbReference>
<name>A0A4P9Y052_9FUNG</name>